<dbReference type="EMBL" id="FNAV01000017">
    <property type="protein sequence ID" value="SDF31725.1"/>
    <property type="molecule type" value="Genomic_DNA"/>
</dbReference>
<gene>
    <name evidence="11" type="ORF">SAMN04488105_11721</name>
</gene>
<reference evidence="12" key="1">
    <citation type="submission" date="2016-10" db="EMBL/GenBank/DDBJ databases">
        <authorList>
            <person name="Varghese N."/>
            <person name="Submissions S."/>
        </authorList>
    </citation>
    <scope>NUCLEOTIDE SEQUENCE [LARGE SCALE GENOMIC DNA]</scope>
    <source>
        <strain evidence="12">DSM 10146</strain>
    </source>
</reference>
<dbReference type="InterPro" id="IPR007387">
    <property type="entry name" value="TRAP_DctQ"/>
</dbReference>
<evidence type="ECO:0000313" key="12">
    <source>
        <dbReference type="Proteomes" id="UP000198994"/>
    </source>
</evidence>
<keyword evidence="4 9" id="KW-0997">Cell inner membrane</keyword>
<dbReference type="STRING" id="282683.SAMN04488105_11721"/>
<evidence type="ECO:0000256" key="5">
    <source>
        <dbReference type="ARBA" id="ARBA00022692"/>
    </source>
</evidence>
<dbReference type="Pfam" id="PF04290">
    <property type="entry name" value="DctQ"/>
    <property type="match status" value="1"/>
</dbReference>
<evidence type="ECO:0000256" key="3">
    <source>
        <dbReference type="ARBA" id="ARBA00022475"/>
    </source>
</evidence>
<evidence type="ECO:0000256" key="8">
    <source>
        <dbReference type="ARBA" id="ARBA00038436"/>
    </source>
</evidence>
<organism evidence="11 12">
    <name type="scientific">Salipiger thiooxidans</name>
    <dbReference type="NCBI Taxonomy" id="282683"/>
    <lineage>
        <taxon>Bacteria</taxon>
        <taxon>Pseudomonadati</taxon>
        <taxon>Pseudomonadota</taxon>
        <taxon>Alphaproteobacteria</taxon>
        <taxon>Rhodobacterales</taxon>
        <taxon>Roseobacteraceae</taxon>
        <taxon>Salipiger</taxon>
    </lineage>
</organism>
<dbReference type="PANTHER" id="PTHR35011:SF2">
    <property type="entry name" value="2,3-DIKETO-L-GULONATE TRAP TRANSPORTER SMALL PERMEASE PROTEIN YIAM"/>
    <property type="match status" value="1"/>
</dbReference>
<keyword evidence="3" id="KW-1003">Cell membrane</keyword>
<dbReference type="GO" id="GO:0015740">
    <property type="term" value="P:C4-dicarboxylate transport"/>
    <property type="evidence" value="ECO:0007669"/>
    <property type="project" value="TreeGrafter"/>
</dbReference>
<evidence type="ECO:0000256" key="2">
    <source>
        <dbReference type="ARBA" id="ARBA00022448"/>
    </source>
</evidence>
<comment type="similarity">
    <text evidence="8 9">Belongs to the TRAP transporter small permease family.</text>
</comment>
<dbReference type="GO" id="GO:0022857">
    <property type="term" value="F:transmembrane transporter activity"/>
    <property type="evidence" value="ECO:0007669"/>
    <property type="project" value="UniProtKB-UniRule"/>
</dbReference>
<accession>A0A1G7K3E9</accession>
<keyword evidence="6 9" id="KW-1133">Transmembrane helix</keyword>
<dbReference type="Proteomes" id="UP000198994">
    <property type="component" value="Unassembled WGS sequence"/>
</dbReference>
<feature type="domain" description="Tripartite ATP-independent periplasmic transporters DctQ component" evidence="10">
    <location>
        <begin position="75"/>
        <end position="204"/>
    </location>
</feature>
<feature type="transmembrane region" description="Helical" evidence="9">
    <location>
        <begin position="63"/>
        <end position="85"/>
    </location>
</feature>
<evidence type="ECO:0000313" key="11">
    <source>
        <dbReference type="EMBL" id="SDF31725.1"/>
    </source>
</evidence>
<comment type="subcellular location">
    <subcellularLocation>
        <location evidence="1 9">Cell inner membrane</location>
        <topology evidence="1 9">Multi-pass membrane protein</topology>
    </subcellularLocation>
</comment>
<evidence type="ECO:0000256" key="9">
    <source>
        <dbReference type="RuleBase" id="RU369079"/>
    </source>
</evidence>
<keyword evidence="5 9" id="KW-0812">Transmembrane</keyword>
<comment type="function">
    <text evidence="9">Part of the tripartite ATP-independent periplasmic (TRAP) transport system.</text>
</comment>
<feature type="transmembrane region" description="Helical" evidence="9">
    <location>
        <begin position="135"/>
        <end position="157"/>
    </location>
</feature>
<evidence type="ECO:0000256" key="1">
    <source>
        <dbReference type="ARBA" id="ARBA00004429"/>
    </source>
</evidence>
<name>A0A1G7K3E9_9RHOB</name>
<feature type="transmembrane region" description="Helical" evidence="9">
    <location>
        <begin position="31"/>
        <end position="51"/>
    </location>
</feature>
<dbReference type="OrthoDB" id="6116361at2"/>
<feature type="transmembrane region" description="Helical" evidence="9">
    <location>
        <begin position="97"/>
        <end position="114"/>
    </location>
</feature>
<feature type="transmembrane region" description="Helical" evidence="9">
    <location>
        <begin position="177"/>
        <end position="197"/>
    </location>
</feature>
<dbReference type="InterPro" id="IPR055348">
    <property type="entry name" value="DctQ"/>
</dbReference>
<proteinExistence type="inferred from homology"/>
<dbReference type="RefSeq" id="WP_008884090.1">
    <property type="nucleotide sequence ID" value="NZ_FNAV01000017.1"/>
</dbReference>
<keyword evidence="7 9" id="KW-0472">Membrane</keyword>
<evidence type="ECO:0000256" key="6">
    <source>
        <dbReference type="ARBA" id="ARBA00022989"/>
    </source>
</evidence>
<comment type="subunit">
    <text evidence="9">The complex comprises the extracytoplasmic solute receptor protein and the two transmembrane proteins.</text>
</comment>
<keyword evidence="2 9" id="KW-0813">Transport</keyword>
<dbReference type="PANTHER" id="PTHR35011">
    <property type="entry name" value="2,3-DIKETO-L-GULONATE TRAP TRANSPORTER SMALL PERMEASE PROTEIN YIAM"/>
    <property type="match status" value="1"/>
</dbReference>
<evidence type="ECO:0000256" key="7">
    <source>
        <dbReference type="ARBA" id="ARBA00023136"/>
    </source>
</evidence>
<dbReference type="GO" id="GO:0005886">
    <property type="term" value="C:plasma membrane"/>
    <property type="evidence" value="ECO:0007669"/>
    <property type="project" value="UniProtKB-SubCell"/>
</dbReference>
<evidence type="ECO:0000259" key="10">
    <source>
        <dbReference type="Pfam" id="PF04290"/>
    </source>
</evidence>
<protein>
    <recommendedName>
        <fullName evidence="9">TRAP transporter small permease protein</fullName>
    </recommendedName>
</protein>
<dbReference type="AlphaFoldDB" id="A0A1G7K3E9"/>
<keyword evidence="12" id="KW-1185">Reference proteome</keyword>
<evidence type="ECO:0000256" key="4">
    <source>
        <dbReference type="ARBA" id="ARBA00022519"/>
    </source>
</evidence>
<comment type="caution">
    <text evidence="9">Lacks conserved residue(s) required for the propagation of feature annotation.</text>
</comment>
<sequence length="222" mass="24513">MTGWFQGTGEIFSAIAAGDSWMLSEALGQPAVWPLGLIGLMAGASLVLMLYKLIPVLDRHFEATVMVISYLAIGGIICVEVFRRFVLQQQAPWSTTLPPFLFLIMTWFGCSHNVKLRTHLAFAELRNALPRAGQMGCLILDAALWFGFCWVVVVTSTRVAVNSASNFQIMLGTDNVMQWWFLVSVPLAFTLLAARALENLLEDFHAYRSEATLIEPAVIGGE</sequence>